<gene>
    <name evidence="2" type="ORF">ACJRO7_012663</name>
</gene>
<protein>
    <submittedName>
        <fullName evidence="2">Uncharacterized protein</fullName>
    </submittedName>
</protein>
<dbReference type="PANTHER" id="PTHR31446">
    <property type="entry name" value="ACID PHOSPHATASE/VANADIUM-DEPENDENT HALOPEROXIDASE-RELATED PROTEIN"/>
    <property type="match status" value="1"/>
</dbReference>
<proteinExistence type="predicted"/>
<evidence type="ECO:0000313" key="3">
    <source>
        <dbReference type="Proteomes" id="UP001634007"/>
    </source>
</evidence>
<accession>A0ABD3LJ91</accession>
<dbReference type="EMBL" id="JBJKBG010000002">
    <property type="protein sequence ID" value="KAL3751864.1"/>
    <property type="molecule type" value="Genomic_DNA"/>
</dbReference>
<keyword evidence="1" id="KW-0472">Membrane</keyword>
<dbReference type="Proteomes" id="UP001634007">
    <property type="component" value="Unassembled WGS sequence"/>
</dbReference>
<evidence type="ECO:0000256" key="1">
    <source>
        <dbReference type="SAM" id="Phobius"/>
    </source>
</evidence>
<comment type="caution">
    <text evidence="2">The sequence shown here is derived from an EMBL/GenBank/DDBJ whole genome shotgun (WGS) entry which is preliminary data.</text>
</comment>
<dbReference type="PANTHER" id="PTHR31446:SF39">
    <property type="entry name" value="ACID PHOSPHATASE_VANADIUM-DEPENDENT HALOPEROXIDASE-RELATED PROTEIN"/>
    <property type="match status" value="1"/>
</dbReference>
<feature type="transmembrane region" description="Helical" evidence="1">
    <location>
        <begin position="114"/>
        <end position="135"/>
    </location>
</feature>
<dbReference type="AlphaFoldDB" id="A0ABD3LJ91"/>
<keyword evidence="1" id="KW-1133">Transmembrane helix</keyword>
<keyword evidence="1" id="KW-0812">Transmembrane</keyword>
<evidence type="ECO:0000313" key="2">
    <source>
        <dbReference type="EMBL" id="KAL3751864.1"/>
    </source>
</evidence>
<feature type="transmembrane region" description="Helical" evidence="1">
    <location>
        <begin position="29"/>
        <end position="47"/>
    </location>
</feature>
<name>A0ABD3LJ91_EUCGL</name>
<reference evidence="2 3" key="1">
    <citation type="submission" date="2024-11" db="EMBL/GenBank/DDBJ databases">
        <title>Chromosome-level genome assembly of Eucalyptus globulus Labill. provides insights into its genome evolution.</title>
        <authorList>
            <person name="Li X."/>
        </authorList>
    </citation>
    <scope>NUCLEOTIDE SEQUENCE [LARGE SCALE GENOMIC DNA]</scope>
    <source>
        <strain evidence="2">CL2024</strain>
        <tissue evidence="2">Fresh tender leaves</tissue>
    </source>
</reference>
<keyword evidence="3" id="KW-1185">Reference proteome</keyword>
<dbReference type="Pfam" id="PF02681">
    <property type="entry name" value="DUF212"/>
    <property type="match status" value="1"/>
</dbReference>
<dbReference type="InterPro" id="IPR003832">
    <property type="entry name" value="DUF212"/>
</dbReference>
<organism evidence="2 3">
    <name type="scientific">Eucalyptus globulus</name>
    <name type="common">Tasmanian blue gum</name>
    <dbReference type="NCBI Taxonomy" id="34317"/>
    <lineage>
        <taxon>Eukaryota</taxon>
        <taxon>Viridiplantae</taxon>
        <taxon>Streptophyta</taxon>
        <taxon>Embryophyta</taxon>
        <taxon>Tracheophyta</taxon>
        <taxon>Spermatophyta</taxon>
        <taxon>Magnoliopsida</taxon>
        <taxon>eudicotyledons</taxon>
        <taxon>Gunneridae</taxon>
        <taxon>Pentapetalae</taxon>
        <taxon>rosids</taxon>
        <taxon>malvids</taxon>
        <taxon>Myrtales</taxon>
        <taxon>Myrtaceae</taxon>
        <taxon>Myrtoideae</taxon>
        <taxon>Eucalypteae</taxon>
        <taxon>Eucalyptus</taxon>
    </lineage>
</organism>
<sequence>MCFSSSILMNYPLPSALSYKERRLDLKQLVVTVTFLAVATGFLNGLGGSHMLHHASLSDVEIWLWVMYDATGVRLHARRQAEVLNQIMYGLPAEHPLGKSRPLHELLGYTTPQVIAGGLLGIVTAAVGHLITVICN</sequence>